<dbReference type="Proteomes" id="UP000075714">
    <property type="component" value="Unassembled WGS sequence"/>
</dbReference>
<evidence type="ECO:0000313" key="2">
    <source>
        <dbReference type="Proteomes" id="UP000075714"/>
    </source>
</evidence>
<keyword evidence="2" id="KW-1185">Reference proteome</keyword>
<proteinExistence type="predicted"/>
<dbReference type="EMBL" id="LSYV01000126">
    <property type="protein sequence ID" value="KXZ42666.1"/>
    <property type="molecule type" value="Genomic_DNA"/>
</dbReference>
<sequence length="114" mass="12494">MKVEITSDSGLVFYRRADNADGQLVPFHQTGSMCMTSASITDTVFSISVDGQLGGYCLFNGGNVTLDMSKFQQNAAVLGRTNIPMYLVLEPARLVMYNKDGVAAMWYNLPTAQR</sequence>
<reference evidence="2" key="1">
    <citation type="journal article" date="2016" name="Nat. Commun.">
        <title>The Gonium pectorale genome demonstrates co-option of cell cycle regulation during the evolution of multicellularity.</title>
        <authorList>
            <person name="Hanschen E.R."/>
            <person name="Marriage T.N."/>
            <person name="Ferris P.J."/>
            <person name="Hamaji T."/>
            <person name="Toyoda A."/>
            <person name="Fujiyama A."/>
            <person name="Neme R."/>
            <person name="Noguchi H."/>
            <person name="Minakuchi Y."/>
            <person name="Suzuki M."/>
            <person name="Kawai-Toyooka H."/>
            <person name="Smith D.R."/>
            <person name="Sparks H."/>
            <person name="Anderson J."/>
            <person name="Bakaric R."/>
            <person name="Luria V."/>
            <person name="Karger A."/>
            <person name="Kirschner M.W."/>
            <person name="Durand P.M."/>
            <person name="Michod R.E."/>
            <person name="Nozaki H."/>
            <person name="Olson B.J."/>
        </authorList>
    </citation>
    <scope>NUCLEOTIDE SEQUENCE [LARGE SCALE GENOMIC DNA]</scope>
    <source>
        <strain evidence="2">NIES-2863</strain>
    </source>
</reference>
<dbReference type="AlphaFoldDB" id="A0A150FYH0"/>
<evidence type="ECO:0000313" key="1">
    <source>
        <dbReference type="EMBL" id="KXZ42666.1"/>
    </source>
</evidence>
<comment type="caution">
    <text evidence="1">The sequence shown here is derived from an EMBL/GenBank/DDBJ whole genome shotgun (WGS) entry which is preliminary data.</text>
</comment>
<protein>
    <submittedName>
        <fullName evidence="1">Uncharacterized protein</fullName>
    </submittedName>
</protein>
<name>A0A150FYH0_GONPE</name>
<organism evidence="1 2">
    <name type="scientific">Gonium pectorale</name>
    <name type="common">Green alga</name>
    <dbReference type="NCBI Taxonomy" id="33097"/>
    <lineage>
        <taxon>Eukaryota</taxon>
        <taxon>Viridiplantae</taxon>
        <taxon>Chlorophyta</taxon>
        <taxon>core chlorophytes</taxon>
        <taxon>Chlorophyceae</taxon>
        <taxon>CS clade</taxon>
        <taxon>Chlamydomonadales</taxon>
        <taxon>Volvocaceae</taxon>
        <taxon>Gonium</taxon>
    </lineage>
</organism>
<accession>A0A150FYH0</accession>
<gene>
    <name evidence="1" type="ORF">GPECTOR_126g522</name>
</gene>